<keyword evidence="3" id="KW-0408">Iron</keyword>
<dbReference type="InterPro" id="IPR036922">
    <property type="entry name" value="Rieske_2Fe-2S_sf"/>
</dbReference>
<keyword evidence="8" id="KW-0223">Dioxygenase</keyword>
<dbReference type="Pfam" id="PF00355">
    <property type="entry name" value="Rieske"/>
    <property type="match status" value="1"/>
</dbReference>
<accession>A0A1I0MXS2</accession>
<dbReference type="OrthoDB" id="593800at2"/>
<keyword evidence="9" id="KW-1185">Reference proteome</keyword>
<reference evidence="9" key="1">
    <citation type="submission" date="2016-10" db="EMBL/GenBank/DDBJ databases">
        <authorList>
            <person name="Varghese N."/>
            <person name="Submissions S."/>
        </authorList>
    </citation>
    <scope>NUCLEOTIDE SEQUENCE [LARGE SCALE GENOMIC DNA]</scope>
    <source>
        <strain evidence="9">CGMCC 1.12402</strain>
    </source>
</reference>
<evidence type="ECO:0000256" key="1">
    <source>
        <dbReference type="ARBA" id="ARBA00022714"/>
    </source>
</evidence>
<keyword evidence="2" id="KW-0479">Metal-binding</keyword>
<dbReference type="AlphaFoldDB" id="A0A1I0MXS2"/>
<comment type="cofactor">
    <cofactor evidence="5">
        <name>[2Fe-2S] cluster</name>
        <dbReference type="ChEBI" id="CHEBI:190135"/>
    </cofactor>
</comment>
<sequence>MPNVKVFQSEEQLKAAFTEKSIRIVRIGEKKVCLAKHGQAFFAFQQLCPHQMHPLKEANITTFGEVVCPLHEYRFNLKTGQEANNRCQAMQTHQLQITTDGVYLNL</sequence>
<evidence type="ECO:0000256" key="4">
    <source>
        <dbReference type="ARBA" id="ARBA00023014"/>
    </source>
</evidence>
<gene>
    <name evidence="8" type="ORF">SAMN05216290_0758</name>
</gene>
<dbReference type="Gene3D" id="2.102.10.10">
    <property type="entry name" value="Rieske [2Fe-2S] iron-sulphur domain"/>
    <property type="match status" value="1"/>
</dbReference>
<keyword evidence="4" id="KW-0411">Iron-sulfur</keyword>
<name>A0A1I0MXS2_9BACT</name>
<dbReference type="GeneID" id="99985498"/>
<evidence type="ECO:0000256" key="3">
    <source>
        <dbReference type="ARBA" id="ARBA00023004"/>
    </source>
</evidence>
<evidence type="ECO:0000256" key="6">
    <source>
        <dbReference type="ARBA" id="ARBA00038001"/>
    </source>
</evidence>
<dbReference type="EMBL" id="FOIR01000001">
    <property type="protein sequence ID" value="SEV93108.1"/>
    <property type="molecule type" value="Genomic_DNA"/>
</dbReference>
<evidence type="ECO:0000256" key="5">
    <source>
        <dbReference type="ARBA" id="ARBA00034078"/>
    </source>
</evidence>
<evidence type="ECO:0000256" key="2">
    <source>
        <dbReference type="ARBA" id="ARBA00022723"/>
    </source>
</evidence>
<comment type="similarity">
    <text evidence="6">Belongs to the bacterial ring-hydroxylating dioxygenase ferredoxin component family.</text>
</comment>
<dbReference type="STRING" id="1267423.SAMN05216290_0758"/>
<dbReference type="GO" id="GO:0051537">
    <property type="term" value="F:2 iron, 2 sulfur cluster binding"/>
    <property type="evidence" value="ECO:0007669"/>
    <property type="project" value="UniProtKB-KW"/>
</dbReference>
<evidence type="ECO:0000313" key="8">
    <source>
        <dbReference type="EMBL" id="SEV93108.1"/>
    </source>
</evidence>
<dbReference type="GO" id="GO:0046872">
    <property type="term" value="F:metal ion binding"/>
    <property type="evidence" value="ECO:0007669"/>
    <property type="project" value="UniProtKB-KW"/>
</dbReference>
<dbReference type="PANTHER" id="PTHR21496:SF0">
    <property type="entry name" value="RIESKE DOMAIN-CONTAINING PROTEIN"/>
    <property type="match status" value="1"/>
</dbReference>
<protein>
    <submittedName>
        <fullName evidence="8">3-phenylpropionate/trans-cinnamate dioxygenase ferredoxin subunit</fullName>
    </submittedName>
</protein>
<dbReference type="GO" id="GO:0051213">
    <property type="term" value="F:dioxygenase activity"/>
    <property type="evidence" value="ECO:0007669"/>
    <property type="project" value="UniProtKB-KW"/>
</dbReference>
<proteinExistence type="inferred from homology"/>
<dbReference type="PANTHER" id="PTHR21496">
    <property type="entry name" value="FERREDOXIN-RELATED"/>
    <property type="match status" value="1"/>
</dbReference>
<dbReference type="Proteomes" id="UP000199437">
    <property type="component" value="Unassembled WGS sequence"/>
</dbReference>
<keyword evidence="1" id="KW-0001">2Fe-2S</keyword>
<dbReference type="PROSITE" id="PS51296">
    <property type="entry name" value="RIESKE"/>
    <property type="match status" value="1"/>
</dbReference>
<dbReference type="InterPro" id="IPR017941">
    <property type="entry name" value="Rieske_2Fe-2S"/>
</dbReference>
<organism evidence="8 9">
    <name type="scientific">Roseivirga pacifica</name>
    <dbReference type="NCBI Taxonomy" id="1267423"/>
    <lineage>
        <taxon>Bacteria</taxon>
        <taxon>Pseudomonadati</taxon>
        <taxon>Bacteroidota</taxon>
        <taxon>Cytophagia</taxon>
        <taxon>Cytophagales</taxon>
        <taxon>Roseivirgaceae</taxon>
        <taxon>Roseivirga</taxon>
    </lineage>
</organism>
<feature type="domain" description="Rieske" evidence="7">
    <location>
        <begin position="5"/>
        <end position="104"/>
    </location>
</feature>
<dbReference type="RefSeq" id="WP_090257046.1">
    <property type="nucleotide sequence ID" value="NZ_FOIR01000001.1"/>
</dbReference>
<evidence type="ECO:0000259" key="7">
    <source>
        <dbReference type="PROSITE" id="PS51296"/>
    </source>
</evidence>
<dbReference type="SUPFAM" id="SSF50022">
    <property type="entry name" value="ISP domain"/>
    <property type="match status" value="1"/>
</dbReference>
<keyword evidence="8" id="KW-0560">Oxidoreductase</keyword>
<evidence type="ECO:0000313" key="9">
    <source>
        <dbReference type="Proteomes" id="UP000199437"/>
    </source>
</evidence>